<sequence length="101" mass="11853">MITVTEKLAEDNEKKPVTKKAPAEKMLKAKKRLLSKDATSGEKKTTAKKGSETYENYIFKFLKHAHLDIRISSKYIDIMKPFINDIFDIFKFLMFRFLRFG</sequence>
<name>A0ACB7TQM1_DIOAL</name>
<comment type="caution">
    <text evidence="1">The sequence shown here is derived from an EMBL/GenBank/DDBJ whole genome shotgun (WGS) entry which is preliminary data.</text>
</comment>
<evidence type="ECO:0000313" key="2">
    <source>
        <dbReference type="Proteomes" id="UP000827976"/>
    </source>
</evidence>
<protein>
    <submittedName>
        <fullName evidence="1">Histone H2B protein</fullName>
    </submittedName>
</protein>
<gene>
    <name evidence="1" type="ORF">IHE45_20G005600</name>
</gene>
<proteinExistence type="predicted"/>
<evidence type="ECO:0000313" key="1">
    <source>
        <dbReference type="EMBL" id="KAH7650688.1"/>
    </source>
</evidence>
<dbReference type="EMBL" id="CM037030">
    <property type="protein sequence ID" value="KAH7650688.1"/>
    <property type="molecule type" value="Genomic_DNA"/>
</dbReference>
<reference evidence="2" key="1">
    <citation type="journal article" date="2022" name="Nat. Commun.">
        <title>Chromosome evolution and the genetic basis of agronomically important traits in greater yam.</title>
        <authorList>
            <person name="Bredeson J.V."/>
            <person name="Lyons J.B."/>
            <person name="Oniyinde I.O."/>
            <person name="Okereke N.R."/>
            <person name="Kolade O."/>
            <person name="Nnabue I."/>
            <person name="Nwadili C.O."/>
            <person name="Hribova E."/>
            <person name="Parker M."/>
            <person name="Nwogha J."/>
            <person name="Shu S."/>
            <person name="Carlson J."/>
            <person name="Kariba R."/>
            <person name="Muthemba S."/>
            <person name="Knop K."/>
            <person name="Barton G.J."/>
            <person name="Sherwood A.V."/>
            <person name="Lopez-Montes A."/>
            <person name="Asiedu R."/>
            <person name="Jamnadass R."/>
            <person name="Muchugi A."/>
            <person name="Goodstein D."/>
            <person name="Egesi C.N."/>
            <person name="Featherston J."/>
            <person name="Asfaw A."/>
            <person name="Simpson G.G."/>
            <person name="Dolezel J."/>
            <person name="Hendre P.S."/>
            <person name="Van Deynze A."/>
            <person name="Kumar P.L."/>
            <person name="Obidiegwu J.E."/>
            <person name="Bhattacharjee R."/>
            <person name="Rokhsar D.S."/>
        </authorList>
    </citation>
    <scope>NUCLEOTIDE SEQUENCE [LARGE SCALE GENOMIC DNA]</scope>
    <source>
        <strain evidence="2">cv. TDa95/00328</strain>
    </source>
</reference>
<dbReference type="Proteomes" id="UP000827976">
    <property type="component" value="Chromosome 20"/>
</dbReference>
<organism evidence="1 2">
    <name type="scientific">Dioscorea alata</name>
    <name type="common">Purple yam</name>
    <dbReference type="NCBI Taxonomy" id="55571"/>
    <lineage>
        <taxon>Eukaryota</taxon>
        <taxon>Viridiplantae</taxon>
        <taxon>Streptophyta</taxon>
        <taxon>Embryophyta</taxon>
        <taxon>Tracheophyta</taxon>
        <taxon>Spermatophyta</taxon>
        <taxon>Magnoliopsida</taxon>
        <taxon>Liliopsida</taxon>
        <taxon>Dioscoreales</taxon>
        <taxon>Dioscoreaceae</taxon>
        <taxon>Dioscorea</taxon>
    </lineage>
</organism>
<accession>A0ACB7TQM1</accession>
<keyword evidence="2" id="KW-1185">Reference proteome</keyword>